<accession>A0A369W118</accession>
<name>A0A369W118_9HYPH</name>
<protein>
    <recommendedName>
        <fullName evidence="4">DUF1496 domain-containing protein</fullName>
    </recommendedName>
</protein>
<dbReference type="Proteomes" id="UP000253759">
    <property type="component" value="Unassembled WGS sequence"/>
</dbReference>
<keyword evidence="3" id="KW-1185">Reference proteome</keyword>
<comment type="caution">
    <text evidence="2">The sequence shown here is derived from an EMBL/GenBank/DDBJ whole genome shotgun (WGS) entry which is preliminary data.</text>
</comment>
<dbReference type="RefSeq" id="WP_147276073.1">
    <property type="nucleotide sequence ID" value="NZ_QQNH01000017.1"/>
</dbReference>
<sequence length="108" mass="11811">MKRLIIAAAFMTLTMPTLAQEIHPPTDTQPRCWLGSASFSPGATVKAGNAVLECSSDYHWIATEQWSAGCYHSGAFFSTGAIQNSSNQQQVLTRCEPDGTWAIYTPER</sequence>
<feature type="signal peptide" evidence="1">
    <location>
        <begin position="1"/>
        <end position="19"/>
    </location>
</feature>
<proteinExistence type="predicted"/>
<organism evidence="2 3">
    <name type="scientific">Pelagibacterium lacus</name>
    <dbReference type="NCBI Taxonomy" id="2282655"/>
    <lineage>
        <taxon>Bacteria</taxon>
        <taxon>Pseudomonadati</taxon>
        <taxon>Pseudomonadota</taxon>
        <taxon>Alphaproteobacteria</taxon>
        <taxon>Hyphomicrobiales</taxon>
        <taxon>Devosiaceae</taxon>
        <taxon>Pelagibacterium</taxon>
    </lineage>
</organism>
<dbReference type="EMBL" id="QQNH01000017">
    <property type="protein sequence ID" value="RDE08374.1"/>
    <property type="molecule type" value="Genomic_DNA"/>
</dbReference>
<gene>
    <name evidence="2" type="ORF">DVH29_11630</name>
</gene>
<keyword evidence="1" id="KW-0732">Signal</keyword>
<evidence type="ECO:0000313" key="2">
    <source>
        <dbReference type="EMBL" id="RDE08374.1"/>
    </source>
</evidence>
<evidence type="ECO:0008006" key="4">
    <source>
        <dbReference type="Google" id="ProtNLM"/>
    </source>
</evidence>
<evidence type="ECO:0000313" key="3">
    <source>
        <dbReference type="Proteomes" id="UP000253759"/>
    </source>
</evidence>
<dbReference type="AlphaFoldDB" id="A0A369W118"/>
<reference evidence="3" key="1">
    <citation type="submission" date="2018-07" db="EMBL/GenBank/DDBJ databases">
        <authorList>
            <person name="Liu B.-T."/>
            <person name="Du Z."/>
        </authorList>
    </citation>
    <scope>NUCLEOTIDE SEQUENCE [LARGE SCALE GENOMIC DNA]</scope>
    <source>
        <strain evidence="3">XYN52</strain>
    </source>
</reference>
<feature type="chain" id="PRO_5016711976" description="DUF1496 domain-containing protein" evidence="1">
    <location>
        <begin position="20"/>
        <end position="108"/>
    </location>
</feature>
<evidence type="ECO:0000256" key="1">
    <source>
        <dbReference type="SAM" id="SignalP"/>
    </source>
</evidence>